<evidence type="ECO:0000313" key="1">
    <source>
        <dbReference type="EMBL" id="GAF89925.1"/>
    </source>
</evidence>
<dbReference type="Pfam" id="PF01019">
    <property type="entry name" value="G_glu_transpept"/>
    <property type="match status" value="1"/>
</dbReference>
<sequence>MKGGGNAVDAAVAAAATLNVVEPMMTGVGGDVFALVYMRRSDKLHCLNASGSSPMKASLDEYKRRGYDRMPEEGILSVTVPGAVHGWVGLVENFGIMPLSKILRPAIHYAE</sequence>
<dbReference type="EMBL" id="BARS01019352">
    <property type="protein sequence ID" value="GAF89925.1"/>
    <property type="molecule type" value="Genomic_DNA"/>
</dbReference>
<name>X0UN52_9ZZZZ</name>
<dbReference type="PANTHER" id="PTHR43881">
    <property type="entry name" value="GAMMA-GLUTAMYLTRANSPEPTIDASE (AFU_ORTHOLOGUE AFUA_4G13580)"/>
    <property type="match status" value="1"/>
</dbReference>
<comment type="caution">
    <text evidence="1">The sequence shown here is derived from an EMBL/GenBank/DDBJ whole genome shotgun (WGS) entry which is preliminary data.</text>
</comment>
<dbReference type="InterPro" id="IPR052896">
    <property type="entry name" value="GGT-like_enzyme"/>
</dbReference>
<dbReference type="InterPro" id="IPR029055">
    <property type="entry name" value="Ntn_hydrolases_N"/>
</dbReference>
<accession>X0UN52</accession>
<gene>
    <name evidence="1" type="ORF">S01H1_31370</name>
</gene>
<proteinExistence type="predicted"/>
<reference evidence="1" key="1">
    <citation type="journal article" date="2014" name="Front. Microbiol.">
        <title>High frequency of phylogenetically diverse reductive dehalogenase-homologous genes in deep subseafloor sedimentary metagenomes.</title>
        <authorList>
            <person name="Kawai M."/>
            <person name="Futagami T."/>
            <person name="Toyoda A."/>
            <person name="Takaki Y."/>
            <person name="Nishi S."/>
            <person name="Hori S."/>
            <person name="Arai W."/>
            <person name="Tsubouchi T."/>
            <person name="Morono Y."/>
            <person name="Uchiyama I."/>
            <person name="Ito T."/>
            <person name="Fujiyama A."/>
            <person name="Inagaki F."/>
            <person name="Takami H."/>
        </authorList>
    </citation>
    <scope>NUCLEOTIDE SEQUENCE</scope>
    <source>
        <strain evidence="1">Expedition CK06-06</strain>
    </source>
</reference>
<feature type="non-terminal residue" evidence="1">
    <location>
        <position position="111"/>
    </location>
</feature>
<protein>
    <recommendedName>
        <fullName evidence="2">Gamma-glutamyltransferase</fullName>
    </recommendedName>
</protein>
<dbReference type="PRINTS" id="PR01210">
    <property type="entry name" value="GGTRANSPTASE"/>
</dbReference>
<evidence type="ECO:0008006" key="2">
    <source>
        <dbReference type="Google" id="ProtNLM"/>
    </source>
</evidence>
<organism evidence="1">
    <name type="scientific">marine sediment metagenome</name>
    <dbReference type="NCBI Taxonomy" id="412755"/>
    <lineage>
        <taxon>unclassified sequences</taxon>
        <taxon>metagenomes</taxon>
        <taxon>ecological metagenomes</taxon>
    </lineage>
</organism>
<dbReference type="SUPFAM" id="SSF56235">
    <property type="entry name" value="N-terminal nucleophile aminohydrolases (Ntn hydrolases)"/>
    <property type="match status" value="1"/>
</dbReference>
<dbReference type="PANTHER" id="PTHR43881:SF1">
    <property type="entry name" value="GAMMA-GLUTAMYLTRANSPEPTIDASE (AFU_ORTHOLOGUE AFUA_4G13580)"/>
    <property type="match status" value="1"/>
</dbReference>
<dbReference type="AlphaFoldDB" id="X0UN52"/>